<dbReference type="AlphaFoldDB" id="L0GYR0"/>
<keyword evidence="3 7" id="KW-0032">Aminotransferase</keyword>
<name>L0GYR0_9GAMM</name>
<dbReference type="GO" id="GO:0005960">
    <property type="term" value="C:glycine cleavage complex"/>
    <property type="evidence" value="ECO:0007669"/>
    <property type="project" value="InterPro"/>
</dbReference>
<dbReference type="PANTHER" id="PTHR43757:SF2">
    <property type="entry name" value="AMINOMETHYLTRANSFERASE, MITOCHONDRIAL"/>
    <property type="match status" value="1"/>
</dbReference>
<protein>
    <recommendedName>
        <fullName evidence="2 7">Aminomethyltransferase</fullName>
        <ecNumber evidence="2 7">2.1.2.10</ecNumber>
    </recommendedName>
    <alternativeName>
        <fullName evidence="5 7">Glycine cleavage system T protein</fullName>
    </alternativeName>
</protein>
<dbReference type="InterPro" id="IPR006222">
    <property type="entry name" value="GCVT_N"/>
</dbReference>
<organism evidence="11 12">
    <name type="scientific">Thioflavicoccus mobilis 8321</name>
    <dbReference type="NCBI Taxonomy" id="765912"/>
    <lineage>
        <taxon>Bacteria</taxon>
        <taxon>Pseudomonadati</taxon>
        <taxon>Pseudomonadota</taxon>
        <taxon>Gammaproteobacteria</taxon>
        <taxon>Chromatiales</taxon>
        <taxon>Chromatiaceae</taxon>
        <taxon>Thioflavicoccus</taxon>
    </lineage>
</organism>
<reference evidence="11 12" key="1">
    <citation type="submission" date="2011-09" db="EMBL/GenBank/DDBJ databases">
        <title>Complete sequence of chromosome of Thioflavicoccus mobilis 8321.</title>
        <authorList>
            <consortium name="US DOE Joint Genome Institute"/>
            <person name="Lucas S."/>
            <person name="Han J."/>
            <person name="Lapidus A."/>
            <person name="Cheng J.-F."/>
            <person name="Goodwin L."/>
            <person name="Pitluck S."/>
            <person name="Peters L."/>
            <person name="Ovchinnikova G."/>
            <person name="Lu M."/>
            <person name="Detter J.C."/>
            <person name="Han C."/>
            <person name="Tapia R."/>
            <person name="Land M."/>
            <person name="Hauser L."/>
            <person name="Kyrpides N."/>
            <person name="Ivanova N."/>
            <person name="Pagani I."/>
            <person name="Vogl K."/>
            <person name="Liu Z."/>
            <person name="Imhoff J."/>
            <person name="Thiel V."/>
            <person name="Frigaard N.-U."/>
            <person name="Bryant D."/>
            <person name="Woyke T."/>
        </authorList>
    </citation>
    <scope>NUCLEOTIDE SEQUENCE [LARGE SCALE GENOMIC DNA]</scope>
    <source>
        <strain evidence="11 12">8321</strain>
    </source>
</reference>
<evidence type="ECO:0000256" key="3">
    <source>
        <dbReference type="ARBA" id="ARBA00022576"/>
    </source>
</evidence>
<evidence type="ECO:0000256" key="5">
    <source>
        <dbReference type="ARBA" id="ARBA00031395"/>
    </source>
</evidence>
<keyword evidence="4 7" id="KW-0808">Transferase</keyword>
<dbReference type="InterPro" id="IPR029043">
    <property type="entry name" value="GcvT/YgfZ_C"/>
</dbReference>
<dbReference type="GO" id="GO:0004047">
    <property type="term" value="F:aminomethyltransferase activity"/>
    <property type="evidence" value="ECO:0007669"/>
    <property type="project" value="UniProtKB-UniRule"/>
</dbReference>
<evidence type="ECO:0000256" key="4">
    <source>
        <dbReference type="ARBA" id="ARBA00022679"/>
    </source>
</evidence>
<dbReference type="HAMAP" id="MF_00259">
    <property type="entry name" value="GcvT"/>
    <property type="match status" value="1"/>
</dbReference>
<evidence type="ECO:0000259" key="10">
    <source>
        <dbReference type="Pfam" id="PF08669"/>
    </source>
</evidence>
<dbReference type="KEGG" id="tmb:Thimo_1677"/>
<evidence type="ECO:0000256" key="2">
    <source>
        <dbReference type="ARBA" id="ARBA00012616"/>
    </source>
</evidence>
<dbReference type="SUPFAM" id="SSF103025">
    <property type="entry name" value="Folate-binding domain"/>
    <property type="match status" value="1"/>
</dbReference>
<dbReference type="EMBL" id="CP003051">
    <property type="protein sequence ID" value="AGA90454.1"/>
    <property type="molecule type" value="Genomic_DNA"/>
</dbReference>
<evidence type="ECO:0000256" key="1">
    <source>
        <dbReference type="ARBA" id="ARBA00008609"/>
    </source>
</evidence>
<sequence>MALKTPLFAEHQRLGARIVPFGGWDMPLHYGSQIDEHHAVRRAAGLFDVSHMRPVDIEGPEAEAFLRHLLANDVAKLKTLGKALYSCMLNERGGVIDDLIVYHLGTNRYRAVVNAATADKDIAWMQAQAERFSVAVAPRHDLAMLAVQGPQARALAAPLLPPAAREAAADLAPFSATENGDWLIARTGYTGEDGFEIMLPGAEAAAFWQGLVAAGAQPCGLGARDTLRLEAGMNLYGQDMDETTTPLESGLGWTVAWEPASRDFIGREALVAQRDDPATRRFVGLLLTGPGVLRAHQSLYRGKVPVGEVTSGGFSPTLGRSIGLARVAAQACDDRDGADWTVEIRGRQVPVKQVRPPFVRHGRVCIEL</sequence>
<comment type="function">
    <text evidence="7">The glycine cleavage system catalyzes the degradation of glycine.</text>
</comment>
<dbReference type="RefSeq" id="WP_015280595.1">
    <property type="nucleotide sequence ID" value="NC_019940.1"/>
</dbReference>
<dbReference type="InterPro" id="IPR006223">
    <property type="entry name" value="GcvT"/>
</dbReference>
<proteinExistence type="inferred from homology"/>
<dbReference type="HOGENOM" id="CLU_007884_10_2_6"/>
<dbReference type="OrthoDB" id="9774591at2"/>
<dbReference type="GO" id="GO:0019464">
    <property type="term" value="P:glycine decarboxylation via glycine cleavage system"/>
    <property type="evidence" value="ECO:0007669"/>
    <property type="project" value="UniProtKB-UniRule"/>
</dbReference>
<evidence type="ECO:0000256" key="7">
    <source>
        <dbReference type="HAMAP-Rule" id="MF_00259"/>
    </source>
</evidence>
<dbReference type="NCBIfam" id="NF001567">
    <property type="entry name" value="PRK00389.1"/>
    <property type="match status" value="1"/>
</dbReference>
<dbReference type="FunFam" id="4.10.1250.10:FF:000001">
    <property type="entry name" value="Aminomethyltransferase"/>
    <property type="match status" value="1"/>
</dbReference>
<comment type="subunit">
    <text evidence="7">The glycine cleavage system is composed of four proteins: P, T, L and H.</text>
</comment>
<dbReference type="SUPFAM" id="SSF101790">
    <property type="entry name" value="Aminomethyltransferase beta-barrel domain"/>
    <property type="match status" value="1"/>
</dbReference>
<dbReference type="Gene3D" id="3.30.70.1400">
    <property type="entry name" value="Aminomethyltransferase beta-barrel domains"/>
    <property type="match status" value="1"/>
</dbReference>
<evidence type="ECO:0000256" key="8">
    <source>
        <dbReference type="PIRSR" id="PIRSR006487-1"/>
    </source>
</evidence>
<dbReference type="Proteomes" id="UP000010816">
    <property type="component" value="Chromosome"/>
</dbReference>
<comment type="catalytic activity">
    <reaction evidence="6 7">
        <text>N(6)-[(R)-S(8)-aminomethyldihydrolipoyl]-L-lysyl-[protein] + (6S)-5,6,7,8-tetrahydrofolate = N(6)-[(R)-dihydrolipoyl]-L-lysyl-[protein] + (6R)-5,10-methylene-5,6,7,8-tetrahydrofolate + NH4(+)</text>
        <dbReference type="Rhea" id="RHEA:16945"/>
        <dbReference type="Rhea" id="RHEA-COMP:10475"/>
        <dbReference type="Rhea" id="RHEA-COMP:10492"/>
        <dbReference type="ChEBI" id="CHEBI:15636"/>
        <dbReference type="ChEBI" id="CHEBI:28938"/>
        <dbReference type="ChEBI" id="CHEBI:57453"/>
        <dbReference type="ChEBI" id="CHEBI:83100"/>
        <dbReference type="ChEBI" id="CHEBI:83143"/>
        <dbReference type="EC" id="2.1.2.10"/>
    </reaction>
</comment>
<gene>
    <name evidence="7" type="primary">gcvT</name>
    <name evidence="11" type="ORF">Thimo_1677</name>
</gene>
<dbReference type="InterPro" id="IPR022903">
    <property type="entry name" value="GcvT_bac"/>
</dbReference>
<dbReference type="NCBIfam" id="TIGR00528">
    <property type="entry name" value="gcvT"/>
    <property type="match status" value="1"/>
</dbReference>
<feature type="binding site" evidence="8">
    <location>
        <position position="196"/>
    </location>
    <ligand>
        <name>substrate</name>
    </ligand>
</feature>
<feature type="domain" description="GCVT N-terminal" evidence="9">
    <location>
        <begin position="8"/>
        <end position="258"/>
    </location>
</feature>
<evidence type="ECO:0000313" key="11">
    <source>
        <dbReference type="EMBL" id="AGA90454.1"/>
    </source>
</evidence>
<evidence type="ECO:0000256" key="6">
    <source>
        <dbReference type="ARBA" id="ARBA00047665"/>
    </source>
</evidence>
<dbReference type="Gene3D" id="4.10.1250.10">
    <property type="entry name" value="Aminomethyltransferase fragment"/>
    <property type="match status" value="1"/>
</dbReference>
<dbReference type="GO" id="GO:0005829">
    <property type="term" value="C:cytosol"/>
    <property type="evidence" value="ECO:0007669"/>
    <property type="project" value="TreeGrafter"/>
</dbReference>
<dbReference type="InterPro" id="IPR027266">
    <property type="entry name" value="TrmE/GcvT-like"/>
</dbReference>
<dbReference type="PATRIC" id="fig|765912.4.peg.1644"/>
<dbReference type="STRING" id="765912.Thimo_1677"/>
<dbReference type="Gene3D" id="2.40.30.110">
    <property type="entry name" value="Aminomethyltransferase beta-barrel domains"/>
    <property type="match status" value="1"/>
</dbReference>
<dbReference type="InterPro" id="IPR013977">
    <property type="entry name" value="GcvT_C"/>
</dbReference>
<dbReference type="eggNOG" id="COG0404">
    <property type="taxonomic scope" value="Bacteria"/>
</dbReference>
<dbReference type="InterPro" id="IPR028896">
    <property type="entry name" value="GcvT/YgfZ/DmdA"/>
</dbReference>
<keyword evidence="12" id="KW-1185">Reference proteome</keyword>
<evidence type="ECO:0000313" key="12">
    <source>
        <dbReference type="Proteomes" id="UP000010816"/>
    </source>
</evidence>
<dbReference type="Gene3D" id="3.30.1360.120">
    <property type="entry name" value="Probable tRNA modification gtpase trme, domain 1"/>
    <property type="match status" value="1"/>
</dbReference>
<dbReference type="EC" id="2.1.2.10" evidence="2 7"/>
<dbReference type="Pfam" id="PF08669">
    <property type="entry name" value="GCV_T_C"/>
    <property type="match status" value="1"/>
</dbReference>
<dbReference type="GO" id="GO:0008483">
    <property type="term" value="F:transaminase activity"/>
    <property type="evidence" value="ECO:0007669"/>
    <property type="project" value="UniProtKB-KW"/>
</dbReference>
<dbReference type="PIRSF" id="PIRSF006487">
    <property type="entry name" value="GcvT"/>
    <property type="match status" value="1"/>
</dbReference>
<accession>L0GYR0</accession>
<evidence type="ECO:0000259" key="9">
    <source>
        <dbReference type="Pfam" id="PF01571"/>
    </source>
</evidence>
<comment type="similarity">
    <text evidence="1 7">Belongs to the GcvT family.</text>
</comment>
<dbReference type="FunFam" id="3.30.70.1400:FF:000001">
    <property type="entry name" value="Aminomethyltransferase"/>
    <property type="match status" value="1"/>
</dbReference>
<dbReference type="Pfam" id="PF01571">
    <property type="entry name" value="GCV_T"/>
    <property type="match status" value="1"/>
</dbReference>
<feature type="domain" description="Aminomethyltransferase C-terminal" evidence="10">
    <location>
        <begin position="280"/>
        <end position="359"/>
    </location>
</feature>
<dbReference type="PANTHER" id="PTHR43757">
    <property type="entry name" value="AMINOMETHYLTRANSFERASE"/>
    <property type="match status" value="1"/>
</dbReference>